<sequence>MFGDSDGSKDAIAGAPAPEPTFPNRELTLSSYLCDKPPLASAASAAAAAGPSSPPNPSPAAEDAAAAASAKLCVERDFLHLSAPKRGDPPGDDSSVVGGKGKKPRLDSLQLSLSLSTDEPAPPPPSSSPPPSQLASLLPADGDLRGGSAATAATTGGAAAAAVPAAPAPAPPPRRTYSTNTGRTRSINSDDVSYSCSVFSHNPSCSLTHNSTDIYAAGEGTNGSVHSRFNFRPMGDGSVAFATAPLKEGTSSFFPTELPARMVAPVAALSAGGSFDGSRGGMHSSSRPDRILREIVSESVATMAHVLQDFPSETLEVLRETVRNMIDTPERKDELASLQRKLERRSDLTAETLGRANKTQLEILVAIKNGMAVFVTGKGRVSSSELVEMFLLTRCRNMNCKSALPVDDCECKICSTKKGFCSSCMCPVCQKFDCAANTCSWVGCDVCSHWCHAACALERNLIRPGPTLKGAMGTTEMQFQCLGCNHASEMFGFVKEVFNCCAENWSPETQRKELDFVKKIFAASEDFEGKGLHAKAEEVLSMLVKKLITPSDATSSMMQFFKYGVTDYSVTGSKSKGILAAQPSKSTDILHLQSPTITPPKPSFNFKPSASILDTQIEALKASPKALPIEPHFGSSSKDDDASSLETIVKCKEAEAKLFQKLADDARKEVDSYRHIVRTKTQKLEEEYATKLAKLGFQETEEKRRKKIEELKMLENSHYDYHKMKLRMQTEIQGLLERMEATKKMWV</sequence>
<dbReference type="Pfam" id="PF16312">
    <property type="entry name" value="Oberon_cc"/>
    <property type="match status" value="1"/>
</dbReference>
<keyword evidence="6" id="KW-0539">Nucleus</keyword>
<keyword evidence="11" id="KW-1185">Reference proteome</keyword>
<proteinExistence type="predicted"/>
<dbReference type="GO" id="GO:0010078">
    <property type="term" value="P:maintenance of root meristem identity"/>
    <property type="evidence" value="ECO:0007669"/>
    <property type="project" value="TreeGrafter"/>
</dbReference>
<evidence type="ECO:0000256" key="3">
    <source>
        <dbReference type="ARBA" id="ARBA00022771"/>
    </source>
</evidence>
<dbReference type="Proteomes" id="UP000095767">
    <property type="component" value="Unassembled WGS sequence"/>
</dbReference>
<dbReference type="AlphaFoldDB" id="A0A1E5UWL9"/>
<dbReference type="InterPro" id="IPR032881">
    <property type="entry name" value="Oberon-like_PHD"/>
</dbReference>
<dbReference type="PANTHER" id="PTHR21736:SF38">
    <property type="entry name" value="PROTEIN OBERON 3"/>
    <property type="match status" value="1"/>
</dbReference>
<feature type="compositionally biased region" description="Polar residues" evidence="7">
    <location>
        <begin position="176"/>
        <end position="186"/>
    </location>
</feature>
<dbReference type="GO" id="GO:0005634">
    <property type="term" value="C:nucleus"/>
    <property type="evidence" value="ECO:0007669"/>
    <property type="project" value="UniProtKB-SubCell"/>
</dbReference>
<organism evidence="10 11">
    <name type="scientific">Dichanthelium oligosanthes</name>
    <dbReference type="NCBI Taxonomy" id="888268"/>
    <lineage>
        <taxon>Eukaryota</taxon>
        <taxon>Viridiplantae</taxon>
        <taxon>Streptophyta</taxon>
        <taxon>Embryophyta</taxon>
        <taxon>Tracheophyta</taxon>
        <taxon>Spermatophyta</taxon>
        <taxon>Magnoliopsida</taxon>
        <taxon>Liliopsida</taxon>
        <taxon>Poales</taxon>
        <taxon>Poaceae</taxon>
        <taxon>PACMAD clade</taxon>
        <taxon>Panicoideae</taxon>
        <taxon>Panicodae</taxon>
        <taxon>Paniceae</taxon>
        <taxon>Dichantheliinae</taxon>
        <taxon>Dichanthelium</taxon>
    </lineage>
</organism>
<evidence type="ECO:0000313" key="11">
    <source>
        <dbReference type="Proteomes" id="UP000095767"/>
    </source>
</evidence>
<feature type="compositionally biased region" description="Low complexity" evidence="7">
    <location>
        <begin position="37"/>
        <end position="51"/>
    </location>
</feature>
<evidence type="ECO:0000259" key="8">
    <source>
        <dbReference type="Pfam" id="PF07227"/>
    </source>
</evidence>
<dbReference type="STRING" id="888268.A0A1E5UWL9"/>
<dbReference type="PRINTS" id="PR01544">
    <property type="entry name" value="ARATH130DUF"/>
</dbReference>
<dbReference type="GO" id="GO:0010492">
    <property type="term" value="P:maintenance of shoot apical meristem identity"/>
    <property type="evidence" value="ECO:0007669"/>
    <property type="project" value="TreeGrafter"/>
</dbReference>
<dbReference type="EMBL" id="LWDX02060502">
    <property type="protein sequence ID" value="OEL17250.1"/>
    <property type="molecule type" value="Genomic_DNA"/>
</dbReference>
<feature type="domain" description="Oberon coiled-coil region" evidence="9">
    <location>
        <begin position="608"/>
        <end position="736"/>
    </location>
</feature>
<feature type="compositionally biased region" description="Pro residues" evidence="7">
    <location>
        <begin position="120"/>
        <end position="132"/>
    </location>
</feature>
<dbReference type="GO" id="GO:0008270">
    <property type="term" value="F:zinc ion binding"/>
    <property type="evidence" value="ECO:0007669"/>
    <property type="project" value="UniProtKB-KW"/>
</dbReference>
<evidence type="ECO:0000256" key="2">
    <source>
        <dbReference type="ARBA" id="ARBA00022723"/>
    </source>
</evidence>
<reference evidence="10 11" key="1">
    <citation type="submission" date="2016-09" db="EMBL/GenBank/DDBJ databases">
        <title>The draft genome of Dichanthelium oligosanthes: A C3 panicoid grass species.</title>
        <authorList>
            <person name="Studer A.J."/>
            <person name="Schnable J.C."/>
            <person name="Brutnell T.P."/>
        </authorList>
    </citation>
    <scope>NUCLEOTIDE SEQUENCE [LARGE SCALE GENOMIC DNA]</scope>
    <source>
        <strain evidence="11">cv. Kellogg 1175</strain>
        <tissue evidence="10">Leaf</tissue>
    </source>
</reference>
<dbReference type="InterPro" id="IPR004082">
    <property type="entry name" value="OBERON"/>
</dbReference>
<gene>
    <name evidence="10" type="ORF">BAE44_0021732</name>
</gene>
<evidence type="ECO:0000256" key="4">
    <source>
        <dbReference type="ARBA" id="ARBA00022833"/>
    </source>
</evidence>
<comment type="caution">
    <text evidence="10">The sequence shown here is derived from an EMBL/GenBank/DDBJ whole genome shotgun (WGS) entry which is preliminary data.</text>
</comment>
<accession>A0A1E5UWL9</accession>
<feature type="compositionally biased region" description="Basic and acidic residues" evidence="7">
    <location>
        <begin position="80"/>
        <end position="89"/>
    </location>
</feature>
<dbReference type="InterPro" id="IPR032535">
    <property type="entry name" value="Oberon_CC"/>
</dbReference>
<dbReference type="GO" id="GO:0010071">
    <property type="term" value="P:root meristem specification"/>
    <property type="evidence" value="ECO:0007669"/>
    <property type="project" value="TreeGrafter"/>
</dbReference>
<dbReference type="OrthoDB" id="1905265at2759"/>
<feature type="region of interest" description="Disordered" evidence="7">
    <location>
        <begin position="80"/>
        <end position="186"/>
    </location>
</feature>
<protein>
    <submittedName>
        <fullName evidence="10">Protein OBERON 3</fullName>
    </submittedName>
</protein>
<evidence type="ECO:0000256" key="5">
    <source>
        <dbReference type="ARBA" id="ARBA00023054"/>
    </source>
</evidence>
<dbReference type="PANTHER" id="PTHR21736">
    <property type="entry name" value="VERNALIZATION-INSENSITIVE PROTEIN 3"/>
    <property type="match status" value="1"/>
</dbReference>
<dbReference type="CDD" id="cd15612">
    <property type="entry name" value="PHD_OBE1_like"/>
    <property type="match status" value="1"/>
</dbReference>
<name>A0A1E5UWL9_9POAL</name>
<feature type="region of interest" description="Disordered" evidence="7">
    <location>
        <begin position="1"/>
        <end position="67"/>
    </location>
</feature>
<evidence type="ECO:0000256" key="7">
    <source>
        <dbReference type="SAM" id="MobiDB-lite"/>
    </source>
</evidence>
<evidence type="ECO:0000256" key="1">
    <source>
        <dbReference type="ARBA" id="ARBA00004123"/>
    </source>
</evidence>
<feature type="domain" description="Oberon-like PHD finger" evidence="8">
    <location>
        <begin position="395"/>
        <end position="518"/>
    </location>
</feature>
<evidence type="ECO:0000259" key="9">
    <source>
        <dbReference type="Pfam" id="PF16312"/>
    </source>
</evidence>
<keyword evidence="2" id="KW-0479">Metal-binding</keyword>
<dbReference type="InterPro" id="IPR047578">
    <property type="entry name" value="OBE1-like_PHD"/>
</dbReference>
<keyword evidence="4" id="KW-0862">Zinc</keyword>
<evidence type="ECO:0000256" key="6">
    <source>
        <dbReference type="ARBA" id="ARBA00023242"/>
    </source>
</evidence>
<dbReference type="GO" id="GO:0010468">
    <property type="term" value="P:regulation of gene expression"/>
    <property type="evidence" value="ECO:0007669"/>
    <property type="project" value="TreeGrafter"/>
</dbReference>
<keyword evidence="5" id="KW-0175">Coiled coil</keyword>
<feature type="compositionally biased region" description="Low complexity" evidence="7">
    <location>
        <begin position="149"/>
        <end position="165"/>
    </location>
</feature>
<feature type="compositionally biased region" description="Low complexity" evidence="7">
    <location>
        <begin position="107"/>
        <end position="116"/>
    </location>
</feature>
<comment type="subcellular location">
    <subcellularLocation>
        <location evidence="1">Nucleus</location>
    </subcellularLocation>
</comment>
<keyword evidence="3" id="KW-0863">Zinc-finger</keyword>
<evidence type="ECO:0000313" key="10">
    <source>
        <dbReference type="EMBL" id="OEL17250.1"/>
    </source>
</evidence>
<dbReference type="Pfam" id="PF07227">
    <property type="entry name" value="PHD_Oberon"/>
    <property type="match status" value="1"/>
</dbReference>